<dbReference type="Proteomes" id="UP000031307">
    <property type="component" value="Unassembled WGS sequence"/>
</dbReference>
<evidence type="ECO:0000313" key="3">
    <source>
        <dbReference type="Proteomes" id="UP000031307"/>
    </source>
</evidence>
<evidence type="ECO:0008006" key="4">
    <source>
        <dbReference type="Google" id="ProtNLM"/>
    </source>
</evidence>
<dbReference type="PATRIC" id="fig|83552.4.peg.1828"/>
<feature type="chain" id="PRO_5002128979" description="Lipoprotein" evidence="1">
    <location>
        <begin position="23"/>
        <end position="151"/>
    </location>
</feature>
<evidence type="ECO:0000313" key="2">
    <source>
        <dbReference type="EMBL" id="KIA77021.1"/>
    </source>
</evidence>
<comment type="caution">
    <text evidence="2">The sequence shown here is derived from an EMBL/GenBank/DDBJ whole genome shotgun (WGS) entry which is preliminary data.</text>
</comment>
<sequence length="151" mass="17570">MSKKNVPFLCVCLCLLLSGCMRQILTVQTEYLSHENLASYHVRTPDPLLWNPPIGQRLLVSWQLPPSIKCTEDLALNIQLHFHNHTTKTEIVPVRRNTGTYVYALLNADYSEKKGILTYKVQLTLADQILEEWRHQLWVELITLNEDKEQE</sequence>
<gene>
    <name evidence="2" type="ORF">DB43_GX00030</name>
</gene>
<feature type="signal peptide" evidence="1">
    <location>
        <begin position="1"/>
        <end position="22"/>
    </location>
</feature>
<dbReference type="AlphaFoldDB" id="A0A0C1C015"/>
<proteinExistence type="predicted"/>
<protein>
    <recommendedName>
        <fullName evidence="4">Lipoprotein</fullName>
    </recommendedName>
</protein>
<dbReference type="PROSITE" id="PS51257">
    <property type="entry name" value="PROKAR_LIPOPROTEIN"/>
    <property type="match status" value="1"/>
</dbReference>
<evidence type="ECO:0000256" key="1">
    <source>
        <dbReference type="SAM" id="SignalP"/>
    </source>
</evidence>
<dbReference type="EMBL" id="JSAM01000093">
    <property type="protein sequence ID" value="KIA77021.1"/>
    <property type="molecule type" value="Genomic_DNA"/>
</dbReference>
<name>A0A0C1C015_9BACT</name>
<dbReference type="RefSeq" id="WP_006342242.1">
    <property type="nucleotide sequence ID" value="NZ_BAWW01000028.1"/>
</dbReference>
<organism evidence="2 3">
    <name type="scientific">Parachlamydia acanthamoebae</name>
    <dbReference type="NCBI Taxonomy" id="83552"/>
    <lineage>
        <taxon>Bacteria</taxon>
        <taxon>Pseudomonadati</taxon>
        <taxon>Chlamydiota</taxon>
        <taxon>Chlamydiia</taxon>
        <taxon>Parachlamydiales</taxon>
        <taxon>Parachlamydiaceae</taxon>
        <taxon>Parachlamydia</taxon>
    </lineage>
</organism>
<dbReference type="OMA" id="QQVVVTW"/>
<accession>A0A0C1C015</accession>
<reference evidence="2 3" key="1">
    <citation type="journal article" date="2014" name="Mol. Biol. Evol.">
        <title>Massive expansion of Ubiquitination-related gene families within the Chlamydiae.</title>
        <authorList>
            <person name="Domman D."/>
            <person name="Collingro A."/>
            <person name="Lagkouvardos I."/>
            <person name="Gehre L."/>
            <person name="Weinmaier T."/>
            <person name="Rattei T."/>
            <person name="Subtil A."/>
            <person name="Horn M."/>
        </authorList>
    </citation>
    <scope>NUCLEOTIDE SEQUENCE [LARGE SCALE GENOMIC DNA]</scope>
    <source>
        <strain evidence="2 3">OEW1</strain>
    </source>
</reference>
<keyword evidence="1" id="KW-0732">Signal</keyword>